<sequence length="112" mass="12363">MRSILIIIVLSTIAQLFLPWWIIAPVTFGICWWLSQSSGRAFLEGFAGIALVWLVYALWLHIRTDGILTGRMSQLLFKADLPVVLLLLTPVIGGLVGGLAGMAGYQVRRALR</sequence>
<keyword evidence="1" id="KW-1133">Transmembrane helix</keyword>
<evidence type="ECO:0000313" key="2">
    <source>
        <dbReference type="EMBL" id="GAA4407513.1"/>
    </source>
</evidence>
<evidence type="ECO:0000313" key="3">
    <source>
        <dbReference type="Proteomes" id="UP001500936"/>
    </source>
</evidence>
<keyword evidence="1" id="KW-0472">Membrane</keyword>
<organism evidence="2 3">
    <name type="scientific">Nibrella viscosa</name>
    <dbReference type="NCBI Taxonomy" id="1084524"/>
    <lineage>
        <taxon>Bacteria</taxon>
        <taxon>Pseudomonadati</taxon>
        <taxon>Bacteroidota</taxon>
        <taxon>Cytophagia</taxon>
        <taxon>Cytophagales</taxon>
        <taxon>Spirosomataceae</taxon>
        <taxon>Nibrella</taxon>
    </lineage>
</organism>
<comment type="caution">
    <text evidence="2">The sequence shown here is derived from an EMBL/GenBank/DDBJ whole genome shotgun (WGS) entry which is preliminary data.</text>
</comment>
<name>A0ABP8KIU7_9BACT</name>
<proteinExistence type="predicted"/>
<gene>
    <name evidence="2" type="ORF">GCM10023187_28180</name>
</gene>
<keyword evidence="1" id="KW-0812">Transmembrane</keyword>
<dbReference type="RefSeq" id="WP_345268162.1">
    <property type="nucleotide sequence ID" value="NZ_BAABHB010000005.1"/>
</dbReference>
<feature type="transmembrane region" description="Helical" evidence="1">
    <location>
        <begin position="6"/>
        <end position="34"/>
    </location>
</feature>
<dbReference type="Proteomes" id="UP001500936">
    <property type="component" value="Unassembled WGS sequence"/>
</dbReference>
<reference evidence="3" key="1">
    <citation type="journal article" date="2019" name="Int. J. Syst. Evol. Microbiol.">
        <title>The Global Catalogue of Microorganisms (GCM) 10K type strain sequencing project: providing services to taxonomists for standard genome sequencing and annotation.</title>
        <authorList>
            <consortium name="The Broad Institute Genomics Platform"/>
            <consortium name="The Broad Institute Genome Sequencing Center for Infectious Disease"/>
            <person name="Wu L."/>
            <person name="Ma J."/>
        </authorList>
    </citation>
    <scope>NUCLEOTIDE SEQUENCE [LARGE SCALE GENOMIC DNA]</scope>
    <source>
        <strain evidence="3">JCM 17925</strain>
    </source>
</reference>
<accession>A0ABP8KIU7</accession>
<feature type="transmembrane region" description="Helical" evidence="1">
    <location>
        <begin position="82"/>
        <end position="105"/>
    </location>
</feature>
<protein>
    <submittedName>
        <fullName evidence="2">Uncharacterized protein</fullName>
    </submittedName>
</protein>
<feature type="transmembrane region" description="Helical" evidence="1">
    <location>
        <begin position="41"/>
        <end position="62"/>
    </location>
</feature>
<keyword evidence="3" id="KW-1185">Reference proteome</keyword>
<evidence type="ECO:0000256" key="1">
    <source>
        <dbReference type="SAM" id="Phobius"/>
    </source>
</evidence>
<dbReference type="EMBL" id="BAABHB010000005">
    <property type="protein sequence ID" value="GAA4407513.1"/>
    <property type="molecule type" value="Genomic_DNA"/>
</dbReference>